<dbReference type="InterPro" id="IPR011006">
    <property type="entry name" value="CheY-like_superfamily"/>
</dbReference>
<dbReference type="SUPFAM" id="SSF52540">
    <property type="entry name" value="P-loop containing nucleoside triphosphate hydrolases"/>
    <property type="match status" value="1"/>
</dbReference>
<dbReference type="CDD" id="cd00009">
    <property type="entry name" value="AAA"/>
    <property type="match status" value="1"/>
</dbReference>
<dbReference type="InterPro" id="IPR002078">
    <property type="entry name" value="Sigma_54_int"/>
</dbReference>
<dbReference type="Gene3D" id="1.10.10.60">
    <property type="entry name" value="Homeodomain-like"/>
    <property type="match status" value="1"/>
</dbReference>
<dbReference type="PANTHER" id="PTHR32071:SF113">
    <property type="entry name" value="ALGINATE BIOSYNTHESIS TRANSCRIPTIONAL REGULATORY PROTEIN ALGB"/>
    <property type="match status" value="1"/>
</dbReference>
<dbReference type="InterPro" id="IPR058031">
    <property type="entry name" value="AAA_lid_NorR"/>
</dbReference>
<dbReference type="InterPro" id="IPR027417">
    <property type="entry name" value="P-loop_NTPase"/>
</dbReference>
<dbReference type="SMART" id="SM00448">
    <property type="entry name" value="REC"/>
    <property type="match status" value="1"/>
</dbReference>
<dbReference type="PROSITE" id="PS50045">
    <property type="entry name" value="SIGMA54_INTERACT_4"/>
    <property type="match status" value="1"/>
</dbReference>
<dbReference type="Pfam" id="PF02954">
    <property type="entry name" value="HTH_8"/>
    <property type="match status" value="1"/>
</dbReference>
<dbReference type="CDD" id="cd00156">
    <property type="entry name" value="REC"/>
    <property type="match status" value="1"/>
</dbReference>
<organism evidence="9 10">
    <name type="scientific">Fibrella aestuarina BUZ 2</name>
    <dbReference type="NCBI Taxonomy" id="1166018"/>
    <lineage>
        <taxon>Bacteria</taxon>
        <taxon>Pseudomonadati</taxon>
        <taxon>Bacteroidota</taxon>
        <taxon>Cytophagia</taxon>
        <taxon>Cytophagales</taxon>
        <taxon>Spirosomataceae</taxon>
        <taxon>Fibrella</taxon>
    </lineage>
</organism>
<dbReference type="KEGG" id="fae:FAES_1687"/>
<dbReference type="OrthoDB" id="9782110at2"/>
<dbReference type="PRINTS" id="PR01590">
    <property type="entry name" value="HTHFIS"/>
</dbReference>
<dbReference type="InterPro" id="IPR009057">
    <property type="entry name" value="Homeodomain-like_sf"/>
</dbReference>
<dbReference type="GO" id="GO:0000160">
    <property type="term" value="P:phosphorelay signal transduction system"/>
    <property type="evidence" value="ECO:0007669"/>
    <property type="project" value="InterPro"/>
</dbReference>
<dbReference type="Gene3D" id="1.10.8.60">
    <property type="match status" value="1"/>
</dbReference>
<evidence type="ECO:0000313" key="10">
    <source>
        <dbReference type="Proteomes" id="UP000011058"/>
    </source>
</evidence>
<keyword evidence="6" id="KW-0597">Phosphoprotein</keyword>
<proteinExistence type="predicted"/>
<keyword evidence="5" id="KW-0804">Transcription</keyword>
<evidence type="ECO:0000259" key="8">
    <source>
        <dbReference type="PROSITE" id="PS50110"/>
    </source>
</evidence>
<feature type="domain" description="Sigma-54 factor interaction" evidence="7">
    <location>
        <begin position="151"/>
        <end position="380"/>
    </location>
</feature>
<dbReference type="GO" id="GO:0005524">
    <property type="term" value="F:ATP binding"/>
    <property type="evidence" value="ECO:0007669"/>
    <property type="project" value="UniProtKB-KW"/>
</dbReference>
<dbReference type="GO" id="GO:0043565">
    <property type="term" value="F:sequence-specific DNA binding"/>
    <property type="evidence" value="ECO:0007669"/>
    <property type="project" value="InterPro"/>
</dbReference>
<evidence type="ECO:0000256" key="6">
    <source>
        <dbReference type="PROSITE-ProRule" id="PRU00169"/>
    </source>
</evidence>
<protein>
    <submittedName>
        <fullName evidence="9">Two component, sigma54 specific, transcriptional regulator, Fis family</fullName>
    </submittedName>
</protein>
<keyword evidence="4" id="KW-0238">DNA-binding</keyword>
<dbReference type="Pfam" id="PF25601">
    <property type="entry name" value="AAA_lid_14"/>
    <property type="match status" value="1"/>
</dbReference>
<dbReference type="PATRIC" id="fig|1166018.3.peg.3424"/>
<dbReference type="InterPro" id="IPR003593">
    <property type="entry name" value="AAA+_ATPase"/>
</dbReference>
<keyword evidence="2" id="KW-0067">ATP-binding</keyword>
<evidence type="ECO:0000256" key="1">
    <source>
        <dbReference type="ARBA" id="ARBA00022741"/>
    </source>
</evidence>
<evidence type="ECO:0000256" key="5">
    <source>
        <dbReference type="ARBA" id="ARBA00023163"/>
    </source>
</evidence>
<dbReference type="PROSITE" id="PS50110">
    <property type="entry name" value="RESPONSE_REGULATORY"/>
    <property type="match status" value="1"/>
</dbReference>
<dbReference type="FunFam" id="3.40.50.300:FF:000006">
    <property type="entry name" value="DNA-binding transcriptional regulator NtrC"/>
    <property type="match status" value="1"/>
</dbReference>
<name>I0K6E4_9BACT</name>
<dbReference type="Gene3D" id="3.40.50.2300">
    <property type="match status" value="1"/>
</dbReference>
<sequence length="455" mass="50423">MQTAKLLIVDDDPDVLLAAKLLLKRHIGQVDIEKNPDRLPFLLGNTNYDAVLLDMNFTRDVSSGKEGFDWLDRILDADPSTRVVLFTAYGDVEMAVRAIKAGAADFVLKPWENDKLVEVIKTAIDSKKASEGAGGSGAAAKKGGAANAGPVIAQSAAMRQILDTVERVAPTDANILILGENGTGKDVLAREIHRLSTRRDKPFVAADLGALPESLFESELFGHVRGAFTDARDDRAGRFEEAQGGTIFLDEIGNVGLSQQARLLTVLQQRQVMRVGSNKPRPIDVRLVCATNADLNARVLDRSFRQDLLYRINTIELHIPPLRQRPDDIGPLAEHFLRQYRKQYNRPVGQISPDLLRHLKQYAWPGNVRELQHAIERAVILARGNTLTSDDFFFGSTPAAMGQTMPGNDTLQIESMERRMIQQAMQKHGGNITDVARELGLSRQALYRRMEKYGL</sequence>
<dbReference type="InterPro" id="IPR025943">
    <property type="entry name" value="Sigma_54_int_dom_ATP-bd_2"/>
</dbReference>
<dbReference type="GO" id="GO:0006355">
    <property type="term" value="P:regulation of DNA-templated transcription"/>
    <property type="evidence" value="ECO:0007669"/>
    <property type="project" value="InterPro"/>
</dbReference>
<evidence type="ECO:0000259" key="7">
    <source>
        <dbReference type="PROSITE" id="PS50045"/>
    </source>
</evidence>
<dbReference type="PROSITE" id="PS00676">
    <property type="entry name" value="SIGMA54_INTERACT_2"/>
    <property type="match status" value="1"/>
</dbReference>
<evidence type="ECO:0000313" key="9">
    <source>
        <dbReference type="EMBL" id="CCG99697.1"/>
    </source>
</evidence>
<dbReference type="HOGENOM" id="CLU_000445_0_6_10"/>
<feature type="modified residue" description="4-aspartylphosphate" evidence="6">
    <location>
        <position position="54"/>
    </location>
</feature>
<keyword evidence="10" id="KW-1185">Reference proteome</keyword>
<feature type="domain" description="Response regulatory" evidence="8">
    <location>
        <begin position="5"/>
        <end position="124"/>
    </location>
</feature>
<accession>I0K6E4</accession>
<dbReference type="InterPro" id="IPR002197">
    <property type="entry name" value="HTH_Fis"/>
</dbReference>
<dbReference type="SMART" id="SM00382">
    <property type="entry name" value="AAA"/>
    <property type="match status" value="1"/>
</dbReference>
<dbReference type="Proteomes" id="UP000011058">
    <property type="component" value="Chromosome"/>
</dbReference>
<dbReference type="InterPro" id="IPR025944">
    <property type="entry name" value="Sigma_54_int_dom_CS"/>
</dbReference>
<dbReference type="PROSITE" id="PS00688">
    <property type="entry name" value="SIGMA54_INTERACT_3"/>
    <property type="match status" value="1"/>
</dbReference>
<evidence type="ECO:0000256" key="3">
    <source>
        <dbReference type="ARBA" id="ARBA00023015"/>
    </source>
</evidence>
<dbReference type="Pfam" id="PF00072">
    <property type="entry name" value="Response_reg"/>
    <property type="match status" value="1"/>
</dbReference>
<dbReference type="SUPFAM" id="SSF46689">
    <property type="entry name" value="Homeodomain-like"/>
    <property type="match status" value="1"/>
</dbReference>
<dbReference type="eggNOG" id="COG2204">
    <property type="taxonomic scope" value="Bacteria"/>
</dbReference>
<gene>
    <name evidence="9" type="ORF">FAES_1687</name>
</gene>
<dbReference type="Gene3D" id="3.40.50.300">
    <property type="entry name" value="P-loop containing nucleotide triphosphate hydrolases"/>
    <property type="match status" value="1"/>
</dbReference>
<dbReference type="EMBL" id="HE796683">
    <property type="protein sequence ID" value="CCG99697.1"/>
    <property type="molecule type" value="Genomic_DNA"/>
</dbReference>
<dbReference type="SUPFAM" id="SSF52172">
    <property type="entry name" value="CheY-like"/>
    <property type="match status" value="1"/>
</dbReference>
<dbReference type="InterPro" id="IPR001789">
    <property type="entry name" value="Sig_transdc_resp-reg_receiver"/>
</dbReference>
<keyword evidence="1" id="KW-0547">Nucleotide-binding</keyword>
<evidence type="ECO:0000256" key="2">
    <source>
        <dbReference type="ARBA" id="ARBA00022840"/>
    </source>
</evidence>
<dbReference type="AlphaFoldDB" id="I0K6E4"/>
<keyword evidence="3" id="KW-0805">Transcription regulation</keyword>
<dbReference type="Pfam" id="PF00158">
    <property type="entry name" value="Sigma54_activat"/>
    <property type="match status" value="1"/>
</dbReference>
<dbReference type="STRING" id="1166018.FAES_1687"/>
<dbReference type="PANTHER" id="PTHR32071">
    <property type="entry name" value="TRANSCRIPTIONAL REGULATORY PROTEIN"/>
    <property type="match status" value="1"/>
</dbReference>
<dbReference type="RefSeq" id="WP_015330796.1">
    <property type="nucleotide sequence ID" value="NC_020054.1"/>
</dbReference>
<evidence type="ECO:0000256" key="4">
    <source>
        <dbReference type="ARBA" id="ARBA00023125"/>
    </source>
</evidence>
<reference evidence="9 10" key="1">
    <citation type="journal article" date="2012" name="J. Bacteriol.">
        <title>Genome Sequence of Fibrella aestuarina BUZ 2T, a Filamentous Marine Bacterium.</title>
        <authorList>
            <person name="Filippini M."/>
            <person name="Qi W."/>
            <person name="Blom J."/>
            <person name="Goesmann A."/>
            <person name="Smits T.H."/>
            <person name="Bagheri H.C."/>
        </authorList>
    </citation>
    <scope>NUCLEOTIDE SEQUENCE [LARGE SCALE GENOMIC DNA]</scope>
    <source>
        <strain evidence="10">BUZ 2T</strain>
    </source>
</reference>